<protein>
    <submittedName>
        <fullName evidence="9">Related to cytochrome P450 monooxigenase</fullName>
    </submittedName>
</protein>
<dbReference type="GO" id="GO:0004497">
    <property type="term" value="F:monooxygenase activity"/>
    <property type="evidence" value="ECO:0007669"/>
    <property type="project" value="UniProtKB-KW"/>
</dbReference>
<evidence type="ECO:0000256" key="1">
    <source>
        <dbReference type="ARBA" id="ARBA00001971"/>
    </source>
</evidence>
<evidence type="ECO:0000256" key="2">
    <source>
        <dbReference type="ARBA" id="ARBA00010617"/>
    </source>
</evidence>
<reference evidence="10" key="1">
    <citation type="submission" date="2016-09" db="EMBL/GenBank/DDBJ databases">
        <authorList>
            <person name="Guldener U."/>
        </authorList>
    </citation>
    <scope>NUCLEOTIDE SEQUENCE [LARGE SCALE GENOMIC DNA]</scope>
    <source>
        <strain evidence="10">V64-1</strain>
    </source>
</reference>
<dbReference type="GO" id="GO:0005506">
    <property type="term" value="F:iron ion binding"/>
    <property type="evidence" value="ECO:0007669"/>
    <property type="project" value="InterPro"/>
</dbReference>
<keyword evidence="8" id="KW-1133">Transmembrane helix</keyword>
<dbReference type="PRINTS" id="PR00463">
    <property type="entry name" value="EP450I"/>
</dbReference>
<evidence type="ECO:0000256" key="4">
    <source>
        <dbReference type="ARBA" id="ARBA00022723"/>
    </source>
</evidence>
<dbReference type="PANTHER" id="PTHR24305">
    <property type="entry name" value="CYTOCHROME P450"/>
    <property type="match status" value="1"/>
</dbReference>
<accession>A0A2H3TVP4</accession>
<comment type="cofactor">
    <cofactor evidence="1 6">
        <name>heme</name>
        <dbReference type="ChEBI" id="CHEBI:30413"/>
    </cofactor>
</comment>
<name>A0A2H3TVP4_FUSOX</name>
<dbReference type="GO" id="GO:0016705">
    <property type="term" value="F:oxidoreductase activity, acting on paired donors, with incorporation or reduction of molecular oxygen"/>
    <property type="evidence" value="ECO:0007669"/>
    <property type="project" value="InterPro"/>
</dbReference>
<comment type="similarity">
    <text evidence="2 7">Belongs to the cytochrome P450 family.</text>
</comment>
<proteinExistence type="inferred from homology"/>
<feature type="binding site" description="axial binding residue" evidence="6">
    <location>
        <position position="462"/>
    </location>
    <ligand>
        <name>heme</name>
        <dbReference type="ChEBI" id="CHEBI:30413"/>
    </ligand>
    <ligandPart>
        <name>Fe</name>
        <dbReference type="ChEBI" id="CHEBI:18248"/>
    </ligandPart>
</feature>
<keyword evidence="8" id="KW-0472">Membrane</keyword>
<evidence type="ECO:0000313" key="9">
    <source>
        <dbReference type="EMBL" id="SCO88860.1"/>
    </source>
</evidence>
<dbReference type="VEuPathDB" id="FungiDB:FOIG_07428"/>
<dbReference type="PROSITE" id="PS00086">
    <property type="entry name" value="CYTOCHROME_P450"/>
    <property type="match status" value="1"/>
</dbReference>
<evidence type="ECO:0000256" key="6">
    <source>
        <dbReference type="PIRSR" id="PIRSR602401-1"/>
    </source>
</evidence>
<dbReference type="PANTHER" id="PTHR24305:SF210">
    <property type="entry name" value="CYTOCHROME P450 MONOOXYGENASE ASQL-RELATED"/>
    <property type="match status" value="1"/>
</dbReference>
<organism evidence="9 10">
    <name type="scientific">Fusarium oxysporum</name>
    <name type="common">Fusarium vascular wilt</name>
    <dbReference type="NCBI Taxonomy" id="5507"/>
    <lineage>
        <taxon>Eukaryota</taxon>
        <taxon>Fungi</taxon>
        <taxon>Dikarya</taxon>
        <taxon>Ascomycota</taxon>
        <taxon>Pezizomycotina</taxon>
        <taxon>Sordariomycetes</taxon>
        <taxon>Hypocreomycetidae</taxon>
        <taxon>Hypocreales</taxon>
        <taxon>Nectriaceae</taxon>
        <taxon>Fusarium</taxon>
        <taxon>Fusarium oxysporum species complex</taxon>
    </lineage>
</organism>
<dbReference type="EMBL" id="FMJY01000007">
    <property type="protein sequence ID" value="SCO88860.1"/>
    <property type="molecule type" value="Genomic_DNA"/>
</dbReference>
<keyword evidence="3 6" id="KW-0349">Heme</keyword>
<dbReference type="AlphaFoldDB" id="A0A2H3TVP4"/>
<dbReference type="Gene3D" id="1.10.630.10">
    <property type="entry name" value="Cytochrome P450"/>
    <property type="match status" value="1"/>
</dbReference>
<sequence>MLSFDINKYSQRLVAHIQPLPPNVEVGLILCVTTLIVTIPTVIVYRLYFHSLAEVPGRKIHAITGFLTQWKSHITGTWLREAAQLHRQYGPIVRIGPNHIAVDGSIGWPQVYGHQPGKAEFSKYPNFIFPGDGMSLIGAQKDDHRRQRRQLAHAFSDAALVEQQSVILQYIDLLMKQLTQRAESGEPIDIVTWVNLTTFDIIGDLTFSESFGGLKSGGYHPWVQNFFDGIRGEGMMRLMDRYLLLKPFILAIGYRHIRESMESAEMSMEKAKARVALGEQPFEGRRDFMTYMLRRGKDGVTAMSETELLVNSSIVIGAGSETTATALSGAFFYIGTHPQVYSYLVDEIRGAFTDASDITLKSTAQLQYLHACIEETLRIYPPAAETPPRVCPGATIGGKYIPKGTIVTVYQWATFRNPSNFADPDSFRPERWLPKTHALYDEKYAGDNRAVFKPFSYGARDCIGKNLAYAELRVILSHILFKFDFELKPGQSDWHEKQTSFLVWDKDPLNITLKLRHDEASIS</sequence>
<feature type="transmembrane region" description="Helical" evidence="8">
    <location>
        <begin position="26"/>
        <end position="49"/>
    </location>
</feature>
<evidence type="ECO:0000313" key="10">
    <source>
        <dbReference type="Proteomes" id="UP000219369"/>
    </source>
</evidence>
<dbReference type="VEuPathDB" id="FungiDB:FOZG_14618"/>
<dbReference type="Pfam" id="PF00067">
    <property type="entry name" value="p450"/>
    <property type="match status" value="1"/>
</dbReference>
<keyword evidence="8" id="KW-0812">Transmembrane</keyword>
<dbReference type="InterPro" id="IPR002401">
    <property type="entry name" value="Cyt_P450_E_grp-I"/>
</dbReference>
<keyword evidence="5 6" id="KW-0408">Iron</keyword>
<evidence type="ECO:0000256" key="8">
    <source>
        <dbReference type="SAM" id="Phobius"/>
    </source>
</evidence>
<dbReference type="CDD" id="cd11058">
    <property type="entry name" value="CYP60B-like"/>
    <property type="match status" value="1"/>
</dbReference>
<dbReference type="VEuPathDB" id="FungiDB:FOC1_g10002496"/>
<evidence type="ECO:0000256" key="7">
    <source>
        <dbReference type="RuleBase" id="RU000461"/>
    </source>
</evidence>
<dbReference type="VEuPathDB" id="FungiDB:FOMG_16272"/>
<dbReference type="InterPro" id="IPR036396">
    <property type="entry name" value="Cyt_P450_sf"/>
</dbReference>
<evidence type="ECO:0000256" key="3">
    <source>
        <dbReference type="ARBA" id="ARBA00022617"/>
    </source>
</evidence>
<dbReference type="InterPro" id="IPR001128">
    <property type="entry name" value="Cyt_P450"/>
</dbReference>
<dbReference type="VEuPathDB" id="FungiDB:FOXG_17449"/>
<dbReference type="VEuPathDB" id="FungiDB:FOC4_g10001956"/>
<keyword evidence="7" id="KW-0503">Monooxygenase</keyword>
<dbReference type="InterPro" id="IPR017972">
    <property type="entry name" value="Cyt_P450_CS"/>
</dbReference>
<keyword evidence="7" id="KW-0560">Oxidoreductase</keyword>
<dbReference type="VEuPathDB" id="FungiDB:FOZG_14619"/>
<dbReference type="VEuPathDB" id="FungiDB:FOC4_g10001957"/>
<evidence type="ECO:0000256" key="5">
    <source>
        <dbReference type="ARBA" id="ARBA00023004"/>
    </source>
</evidence>
<keyword evidence="4 6" id="KW-0479">Metal-binding</keyword>
<dbReference type="VEuPathDB" id="FungiDB:HZS61_014807"/>
<dbReference type="GO" id="GO:0020037">
    <property type="term" value="F:heme binding"/>
    <property type="evidence" value="ECO:0007669"/>
    <property type="project" value="InterPro"/>
</dbReference>
<dbReference type="Proteomes" id="UP000219369">
    <property type="component" value="Unassembled WGS sequence"/>
</dbReference>
<dbReference type="VEuPathDB" id="FungiDB:FOIG_07429"/>
<dbReference type="PRINTS" id="PR00385">
    <property type="entry name" value="P450"/>
</dbReference>
<dbReference type="SUPFAM" id="SSF48264">
    <property type="entry name" value="Cytochrome P450"/>
    <property type="match status" value="1"/>
</dbReference>
<gene>
    <name evidence="9" type="ORF">FRV6_12988</name>
</gene>
<dbReference type="OrthoDB" id="1470350at2759"/>
<dbReference type="InterPro" id="IPR050121">
    <property type="entry name" value="Cytochrome_P450_monoxygenase"/>
</dbReference>